<organism evidence="1 2">
    <name type="scientific">Peronosclerospora sorghi</name>
    <dbReference type="NCBI Taxonomy" id="230839"/>
    <lineage>
        <taxon>Eukaryota</taxon>
        <taxon>Sar</taxon>
        <taxon>Stramenopiles</taxon>
        <taxon>Oomycota</taxon>
        <taxon>Peronosporomycetes</taxon>
        <taxon>Peronosporales</taxon>
        <taxon>Peronosporaceae</taxon>
        <taxon>Peronosclerospora</taxon>
    </lineage>
</organism>
<dbReference type="Proteomes" id="UP001163321">
    <property type="component" value="Chromosome 12"/>
</dbReference>
<proteinExistence type="predicted"/>
<dbReference type="EMBL" id="CM047591">
    <property type="protein sequence ID" value="KAI9918861.1"/>
    <property type="molecule type" value="Genomic_DNA"/>
</dbReference>
<comment type="caution">
    <text evidence="1">The sequence shown here is derived from an EMBL/GenBank/DDBJ whole genome shotgun (WGS) entry which is preliminary data.</text>
</comment>
<name>A0ACC0WMA2_9STRA</name>
<evidence type="ECO:0000313" key="1">
    <source>
        <dbReference type="EMBL" id="KAI9918861.1"/>
    </source>
</evidence>
<protein>
    <submittedName>
        <fullName evidence="1">Uncharacterized protein</fullName>
    </submittedName>
</protein>
<reference evidence="1 2" key="1">
    <citation type="journal article" date="2022" name="bioRxiv">
        <title>The genome of the oomycete Peronosclerospora sorghi, a cosmopolitan pathogen of maize and sorghum, is inflated with dispersed pseudogenes.</title>
        <authorList>
            <person name="Fletcher K."/>
            <person name="Martin F."/>
            <person name="Isakeit T."/>
            <person name="Cavanaugh K."/>
            <person name="Magill C."/>
            <person name="Michelmore R."/>
        </authorList>
    </citation>
    <scope>NUCLEOTIDE SEQUENCE [LARGE SCALE GENOMIC DNA]</scope>
    <source>
        <strain evidence="1">P6</strain>
    </source>
</reference>
<gene>
    <name evidence="1" type="ORF">PsorP6_012283</name>
</gene>
<evidence type="ECO:0000313" key="2">
    <source>
        <dbReference type="Proteomes" id="UP001163321"/>
    </source>
</evidence>
<accession>A0ACC0WMA2</accession>
<keyword evidence="2" id="KW-1185">Reference proteome</keyword>
<sequence>MQCYLAIYHRASIAVALQVWRHHTVAEEGLPTKRARHESAILHTKTRELLESLTQHLGNGLNINCILLLSVWDTKSSTDIHKLELDIKLFFQLSDGVKEHRNSLKPVLLVHNT</sequence>